<gene>
    <name evidence="1" type="ORF">N656DRAFT_849088</name>
</gene>
<evidence type="ECO:0000313" key="1">
    <source>
        <dbReference type="EMBL" id="KAK4107885.1"/>
    </source>
</evidence>
<dbReference type="RefSeq" id="XP_064665455.1">
    <property type="nucleotide sequence ID" value="XM_064819323.1"/>
</dbReference>
<evidence type="ECO:0000313" key="2">
    <source>
        <dbReference type="Proteomes" id="UP001302812"/>
    </source>
</evidence>
<reference evidence="1" key="1">
    <citation type="journal article" date="2023" name="Mol. Phylogenet. Evol.">
        <title>Genome-scale phylogeny and comparative genomics of the fungal order Sordariales.</title>
        <authorList>
            <person name="Hensen N."/>
            <person name="Bonometti L."/>
            <person name="Westerberg I."/>
            <person name="Brannstrom I.O."/>
            <person name="Guillou S."/>
            <person name="Cros-Aarteil S."/>
            <person name="Calhoun S."/>
            <person name="Haridas S."/>
            <person name="Kuo A."/>
            <person name="Mondo S."/>
            <person name="Pangilinan J."/>
            <person name="Riley R."/>
            <person name="LaButti K."/>
            <person name="Andreopoulos B."/>
            <person name="Lipzen A."/>
            <person name="Chen C."/>
            <person name="Yan M."/>
            <person name="Daum C."/>
            <person name="Ng V."/>
            <person name="Clum A."/>
            <person name="Steindorff A."/>
            <person name="Ohm R.A."/>
            <person name="Martin F."/>
            <person name="Silar P."/>
            <person name="Natvig D.O."/>
            <person name="Lalanne C."/>
            <person name="Gautier V."/>
            <person name="Ament-Velasquez S.L."/>
            <person name="Kruys A."/>
            <person name="Hutchinson M.I."/>
            <person name="Powell A.J."/>
            <person name="Barry K."/>
            <person name="Miller A.N."/>
            <person name="Grigoriev I.V."/>
            <person name="Debuchy R."/>
            <person name="Gladieux P."/>
            <person name="Hiltunen Thoren M."/>
            <person name="Johannesson H."/>
        </authorList>
    </citation>
    <scope>NUCLEOTIDE SEQUENCE</scope>
    <source>
        <strain evidence="1">CBS 508.74</strain>
    </source>
</reference>
<comment type="caution">
    <text evidence="1">The sequence shown here is derived from an EMBL/GenBank/DDBJ whole genome shotgun (WGS) entry which is preliminary data.</text>
</comment>
<dbReference type="GeneID" id="89943449"/>
<dbReference type="AlphaFoldDB" id="A0AAN6QGM8"/>
<sequence>MPSRFSSKRALYFRGLSFPPGELFSSQPRTERIYQLFFGPGYTEVDLREKIQELRARTTGILSTMFSTCLARVETFVSVQNSVLGWEVVAGDLKESHGSSLAGPEVEELVRVYADARGAYVRAAGERGVDHTSDDADGLIALIDQWLDATGHGQDHWQPLAGNDGAHLLVFRPAPLENAMARFDLQDRPGISQQPADNQDWPPKHLAPADAQLLKHPKMQQHLAGIYWQNKAAMPNLPGENTEPLGLRLFVTWLGLAHTTPGSTAALYLAPVAFMNNRERKDWYDASGQQAKLFGHTDDFLEYAAEAFRSGKKTVMGLFTPFFAILHDARSITNQGADSANSAGYSPRDVFNQHHKLRRFGCAVLIRHIQRNGSQAIQVVLFCPWDRHRWIKEAWEEYEWRLLLWKESLLNAVDTWATGHGVSSCDGYTGGSRFTRKDREPDSVEMCAQWLHDVMTAPNKTIPRAAEEGGEETEAWEWGGVVSVHKTSELARPRGLREDGTQGAVCQKRKLSCLLVFCG</sequence>
<accession>A0AAN6QGM8</accession>
<reference evidence="1" key="2">
    <citation type="submission" date="2023-05" db="EMBL/GenBank/DDBJ databases">
        <authorList>
            <consortium name="Lawrence Berkeley National Laboratory"/>
            <person name="Steindorff A."/>
            <person name="Hensen N."/>
            <person name="Bonometti L."/>
            <person name="Westerberg I."/>
            <person name="Brannstrom I.O."/>
            <person name="Guillou S."/>
            <person name="Cros-Aarteil S."/>
            <person name="Calhoun S."/>
            <person name="Haridas S."/>
            <person name="Kuo A."/>
            <person name="Mondo S."/>
            <person name="Pangilinan J."/>
            <person name="Riley R."/>
            <person name="Labutti K."/>
            <person name="Andreopoulos B."/>
            <person name="Lipzen A."/>
            <person name="Chen C."/>
            <person name="Yanf M."/>
            <person name="Daum C."/>
            <person name="Ng V."/>
            <person name="Clum A."/>
            <person name="Ohm R."/>
            <person name="Martin F."/>
            <person name="Silar P."/>
            <person name="Natvig D."/>
            <person name="Lalanne C."/>
            <person name="Gautier V."/>
            <person name="Ament-Velasquez S.L."/>
            <person name="Kruys A."/>
            <person name="Hutchinson M.I."/>
            <person name="Powell A.J."/>
            <person name="Barry K."/>
            <person name="Miller A.N."/>
            <person name="Grigoriev I.V."/>
            <person name="Debuchy R."/>
            <person name="Gladieux P."/>
            <person name="Thoren M.H."/>
            <person name="Johannesson H."/>
        </authorList>
    </citation>
    <scope>NUCLEOTIDE SEQUENCE</scope>
    <source>
        <strain evidence="1">CBS 508.74</strain>
    </source>
</reference>
<protein>
    <submittedName>
        <fullName evidence="1">Uncharacterized protein</fullName>
    </submittedName>
</protein>
<organism evidence="1 2">
    <name type="scientific">Canariomyces notabilis</name>
    <dbReference type="NCBI Taxonomy" id="2074819"/>
    <lineage>
        <taxon>Eukaryota</taxon>
        <taxon>Fungi</taxon>
        <taxon>Dikarya</taxon>
        <taxon>Ascomycota</taxon>
        <taxon>Pezizomycotina</taxon>
        <taxon>Sordariomycetes</taxon>
        <taxon>Sordariomycetidae</taxon>
        <taxon>Sordariales</taxon>
        <taxon>Chaetomiaceae</taxon>
        <taxon>Canariomyces</taxon>
    </lineage>
</organism>
<keyword evidence="2" id="KW-1185">Reference proteome</keyword>
<dbReference type="EMBL" id="MU853368">
    <property type="protein sequence ID" value="KAK4107885.1"/>
    <property type="molecule type" value="Genomic_DNA"/>
</dbReference>
<name>A0AAN6QGM8_9PEZI</name>
<proteinExistence type="predicted"/>
<dbReference type="Proteomes" id="UP001302812">
    <property type="component" value="Unassembled WGS sequence"/>
</dbReference>